<feature type="compositionally biased region" description="Basic and acidic residues" evidence="6">
    <location>
        <begin position="1"/>
        <end position="20"/>
    </location>
</feature>
<dbReference type="AlphaFoldDB" id="A0AA91IAI5"/>
<reference evidence="8 9" key="1">
    <citation type="submission" date="2016-03" db="EMBL/GenBank/DDBJ databases">
        <title>Genome sequence of Variovorax paradoxus KB5.</title>
        <authorList>
            <person name="Jeong H."/>
            <person name="Hong C.E."/>
            <person name="Jo S.H."/>
            <person name="Park J.M."/>
        </authorList>
    </citation>
    <scope>NUCLEOTIDE SEQUENCE [LARGE SCALE GENOMIC DNA]</scope>
    <source>
        <strain evidence="8 9">KB5</strain>
    </source>
</reference>
<dbReference type="GO" id="GO:0000976">
    <property type="term" value="F:transcription cis-regulatory region binding"/>
    <property type="evidence" value="ECO:0007669"/>
    <property type="project" value="TreeGrafter"/>
</dbReference>
<dbReference type="PANTHER" id="PTHR30055:SF181">
    <property type="entry name" value="BLR6905 PROTEIN"/>
    <property type="match status" value="1"/>
</dbReference>
<keyword evidence="1" id="KW-0678">Repressor</keyword>
<evidence type="ECO:0000256" key="5">
    <source>
        <dbReference type="PROSITE-ProRule" id="PRU00335"/>
    </source>
</evidence>
<dbReference type="Pfam" id="PF00440">
    <property type="entry name" value="TetR_N"/>
    <property type="match status" value="1"/>
</dbReference>
<evidence type="ECO:0000313" key="9">
    <source>
        <dbReference type="Proteomes" id="UP000077852"/>
    </source>
</evidence>
<dbReference type="PANTHER" id="PTHR30055">
    <property type="entry name" value="HTH-TYPE TRANSCRIPTIONAL REGULATOR RUTR"/>
    <property type="match status" value="1"/>
</dbReference>
<gene>
    <name evidence="8" type="ORF">A3K87_21120</name>
</gene>
<dbReference type="PROSITE" id="PS01081">
    <property type="entry name" value="HTH_TETR_1"/>
    <property type="match status" value="1"/>
</dbReference>
<keyword evidence="3 5" id="KW-0238">DNA-binding</keyword>
<keyword evidence="2" id="KW-0805">Transcription regulation</keyword>
<evidence type="ECO:0000256" key="3">
    <source>
        <dbReference type="ARBA" id="ARBA00023125"/>
    </source>
</evidence>
<feature type="region of interest" description="Disordered" evidence="6">
    <location>
        <begin position="1"/>
        <end position="29"/>
    </location>
</feature>
<protein>
    <recommendedName>
        <fullName evidence="7">HTH tetR-type domain-containing protein</fullName>
    </recommendedName>
</protein>
<evidence type="ECO:0000256" key="1">
    <source>
        <dbReference type="ARBA" id="ARBA00022491"/>
    </source>
</evidence>
<evidence type="ECO:0000256" key="2">
    <source>
        <dbReference type="ARBA" id="ARBA00023015"/>
    </source>
</evidence>
<evidence type="ECO:0000256" key="6">
    <source>
        <dbReference type="SAM" id="MobiDB-lite"/>
    </source>
</evidence>
<dbReference type="InterPro" id="IPR001647">
    <property type="entry name" value="HTH_TetR"/>
</dbReference>
<evidence type="ECO:0000259" key="7">
    <source>
        <dbReference type="PROSITE" id="PS50977"/>
    </source>
</evidence>
<dbReference type="InterPro" id="IPR009057">
    <property type="entry name" value="Homeodomain-like_sf"/>
</dbReference>
<evidence type="ECO:0000256" key="4">
    <source>
        <dbReference type="ARBA" id="ARBA00023163"/>
    </source>
</evidence>
<dbReference type="Gene3D" id="1.10.357.10">
    <property type="entry name" value="Tetracycline Repressor, domain 2"/>
    <property type="match status" value="1"/>
</dbReference>
<dbReference type="SUPFAM" id="SSF46689">
    <property type="entry name" value="Homeodomain-like"/>
    <property type="match status" value="1"/>
</dbReference>
<dbReference type="EMBL" id="LVHG01000056">
    <property type="protein sequence ID" value="OAK61430.1"/>
    <property type="molecule type" value="Genomic_DNA"/>
</dbReference>
<feature type="DNA-binding region" description="H-T-H motif" evidence="5">
    <location>
        <begin position="47"/>
        <end position="66"/>
    </location>
</feature>
<keyword evidence="4" id="KW-0804">Transcription</keyword>
<dbReference type="RefSeq" id="WP_081269249.1">
    <property type="nucleotide sequence ID" value="NZ_LVHG01000056.1"/>
</dbReference>
<organism evidence="8 9">
    <name type="scientific">Variovorax paradoxus</name>
    <dbReference type="NCBI Taxonomy" id="34073"/>
    <lineage>
        <taxon>Bacteria</taxon>
        <taxon>Pseudomonadati</taxon>
        <taxon>Pseudomonadota</taxon>
        <taxon>Betaproteobacteria</taxon>
        <taxon>Burkholderiales</taxon>
        <taxon>Comamonadaceae</taxon>
        <taxon>Variovorax</taxon>
    </lineage>
</organism>
<dbReference type="PRINTS" id="PR00455">
    <property type="entry name" value="HTHTETR"/>
</dbReference>
<name>A0AA91IAI5_VARPD</name>
<dbReference type="Proteomes" id="UP000077852">
    <property type="component" value="Unassembled WGS sequence"/>
</dbReference>
<feature type="domain" description="HTH tetR-type" evidence="7">
    <location>
        <begin position="24"/>
        <end position="84"/>
    </location>
</feature>
<evidence type="ECO:0000313" key="8">
    <source>
        <dbReference type="EMBL" id="OAK61430.1"/>
    </source>
</evidence>
<dbReference type="InterPro" id="IPR050109">
    <property type="entry name" value="HTH-type_TetR-like_transc_reg"/>
</dbReference>
<sequence length="228" mass="25386">MIESMTDKGPRFDRRQKAASERPPSGKQRILDTADRLFASRGFTDVSAAEIVREAGVAHGLLFHHFGSMEALYADVSRAAAQRMNETQLASFHGSTARKQVASFLRAHVKAVKDRQGDALFRARSHNLAINATIADIWEASRQQAIDRICDVLGMPEPSSKARACLRAWIGFHDQLVLAWLADRAISEAEVLRFTLRQLDHLAVEEFAVDLDRDVLADTPARAPEGRR</sequence>
<comment type="caution">
    <text evidence="8">The sequence shown here is derived from an EMBL/GenBank/DDBJ whole genome shotgun (WGS) entry which is preliminary data.</text>
</comment>
<accession>A0AA91IAI5</accession>
<dbReference type="GO" id="GO:0003700">
    <property type="term" value="F:DNA-binding transcription factor activity"/>
    <property type="evidence" value="ECO:0007669"/>
    <property type="project" value="TreeGrafter"/>
</dbReference>
<proteinExistence type="predicted"/>
<dbReference type="PROSITE" id="PS50977">
    <property type="entry name" value="HTH_TETR_2"/>
    <property type="match status" value="1"/>
</dbReference>
<dbReference type="InterPro" id="IPR023772">
    <property type="entry name" value="DNA-bd_HTH_TetR-type_CS"/>
</dbReference>